<evidence type="ECO:0000313" key="2">
    <source>
        <dbReference type="Proteomes" id="UP000254101"/>
    </source>
</evidence>
<gene>
    <name evidence="1" type="ORF">DL238_09865</name>
</gene>
<name>A0A395LLH1_9SPHN</name>
<accession>A0A395LLH1</accession>
<organism evidence="1 2">
    <name type="scientific">Alteriqipengyuania lutimaris</name>
    <dbReference type="NCBI Taxonomy" id="1538146"/>
    <lineage>
        <taxon>Bacteria</taxon>
        <taxon>Pseudomonadati</taxon>
        <taxon>Pseudomonadota</taxon>
        <taxon>Alphaproteobacteria</taxon>
        <taxon>Sphingomonadales</taxon>
        <taxon>Erythrobacteraceae</taxon>
        <taxon>Alteriqipengyuania</taxon>
    </lineage>
</organism>
<keyword evidence="2" id="KW-1185">Reference proteome</keyword>
<dbReference type="EMBL" id="QRBB01000001">
    <property type="protein sequence ID" value="RDS77873.1"/>
    <property type="molecule type" value="Genomic_DNA"/>
</dbReference>
<sequence length="65" mass="7244">MTDQRLEQTIQRIERALARIAAAADAAASERPGVPVDLAERHAALRKQVRAQLERLDNVIGEVER</sequence>
<dbReference type="RefSeq" id="WP_115492100.1">
    <property type="nucleotide sequence ID" value="NZ_JACHWW010000001.1"/>
</dbReference>
<dbReference type="Proteomes" id="UP000254101">
    <property type="component" value="Unassembled WGS sequence"/>
</dbReference>
<dbReference type="AlphaFoldDB" id="A0A395LLH1"/>
<evidence type="ECO:0000313" key="1">
    <source>
        <dbReference type="EMBL" id="RDS77873.1"/>
    </source>
</evidence>
<comment type="caution">
    <text evidence="1">The sequence shown here is derived from an EMBL/GenBank/DDBJ whole genome shotgun (WGS) entry which is preliminary data.</text>
</comment>
<protein>
    <submittedName>
        <fullName evidence="1">Uncharacterized protein</fullName>
    </submittedName>
</protein>
<proteinExistence type="predicted"/>
<reference evidence="1 2" key="1">
    <citation type="submission" date="2018-07" db="EMBL/GenBank/DDBJ databases">
        <title>Erythrobacter nanhaiensis sp. nov., a novel member of the genus Erythrobacter isolated from the South China Sea.</title>
        <authorList>
            <person name="Chen X."/>
            <person name="Liu J."/>
        </authorList>
    </citation>
    <scope>NUCLEOTIDE SEQUENCE [LARGE SCALE GENOMIC DNA]</scope>
    <source>
        <strain evidence="1 2">S-5</strain>
    </source>
</reference>